<dbReference type="InterPro" id="IPR053967">
    <property type="entry name" value="LlgE_F_G-like_D1"/>
</dbReference>
<feature type="domain" description="Flagellar basal-body/hook protein C-terminal" evidence="6">
    <location>
        <begin position="204"/>
        <end position="247"/>
    </location>
</feature>
<keyword evidence="8" id="KW-0969">Cilium</keyword>
<gene>
    <name evidence="8" type="ORF">MAIT1_02531</name>
</gene>
<dbReference type="GO" id="GO:0071978">
    <property type="term" value="P:bacterial-type flagellum-dependent swarming motility"/>
    <property type="evidence" value="ECO:0007669"/>
    <property type="project" value="TreeGrafter"/>
</dbReference>
<comment type="similarity">
    <text evidence="2 4">Belongs to the flagella basal body rod proteins family.</text>
</comment>
<organism evidence="8 9">
    <name type="scientific">Magnetofaba australis IT-1</name>
    <dbReference type="NCBI Taxonomy" id="1434232"/>
    <lineage>
        <taxon>Bacteria</taxon>
        <taxon>Pseudomonadati</taxon>
        <taxon>Pseudomonadota</taxon>
        <taxon>Magnetococcia</taxon>
        <taxon>Magnetococcales</taxon>
        <taxon>Magnetococcaceae</taxon>
        <taxon>Magnetofaba</taxon>
    </lineage>
</organism>
<feature type="domain" description="Flagellar hook protein FlgE/F/G-like D1" evidence="7">
    <location>
        <begin position="94"/>
        <end position="158"/>
    </location>
</feature>
<comment type="subcellular location">
    <subcellularLocation>
        <location evidence="1 4">Bacterial flagellum basal body</location>
    </subcellularLocation>
</comment>
<comment type="subunit">
    <text evidence="4">The basal body constitutes a major portion of the flagellar organelle and consists of five rings (E,L,P,S, and M) mounted on a central rod. The rod consists of about 26 subunits of FlgG in the distal portion, and FlgB, FlgC and FlgF are thought to build up the proximal portion of the rod with about 6 subunits each.</text>
</comment>
<dbReference type="InterPro" id="IPR001444">
    <property type="entry name" value="Flag_bb_rod_N"/>
</dbReference>
<keyword evidence="8" id="KW-0282">Flagellum</keyword>
<dbReference type="Proteomes" id="UP000194003">
    <property type="component" value="Unassembled WGS sequence"/>
</dbReference>
<dbReference type="PANTHER" id="PTHR30435:SF19">
    <property type="entry name" value="FLAGELLAR BASAL-BODY ROD PROTEIN FLGG"/>
    <property type="match status" value="1"/>
</dbReference>
<dbReference type="PANTHER" id="PTHR30435">
    <property type="entry name" value="FLAGELLAR PROTEIN"/>
    <property type="match status" value="1"/>
</dbReference>
<evidence type="ECO:0000259" key="7">
    <source>
        <dbReference type="Pfam" id="PF22692"/>
    </source>
</evidence>
<dbReference type="EMBL" id="LVJN01000020">
    <property type="protein sequence ID" value="OSM02392.1"/>
    <property type="molecule type" value="Genomic_DNA"/>
</dbReference>
<reference evidence="8 9" key="1">
    <citation type="journal article" date="2016" name="BMC Genomics">
        <title>Combined genomic and structural analyses of a cultured magnetotactic bacterium reveals its niche adaptation to a dynamic environment.</title>
        <authorList>
            <person name="Araujo A.C."/>
            <person name="Morillo V."/>
            <person name="Cypriano J."/>
            <person name="Teixeira L.C."/>
            <person name="Leao P."/>
            <person name="Lyra S."/>
            <person name="Almeida L.G."/>
            <person name="Bazylinski D.A."/>
            <person name="Vasconcellos A.T."/>
            <person name="Abreu F."/>
            <person name="Lins U."/>
        </authorList>
    </citation>
    <scope>NUCLEOTIDE SEQUENCE [LARGE SCALE GENOMIC DNA]</scope>
    <source>
        <strain evidence="8 9">IT-1</strain>
    </source>
</reference>
<dbReference type="InterPro" id="IPR010930">
    <property type="entry name" value="Flg_bb/hook_C_dom"/>
</dbReference>
<keyword evidence="8" id="KW-0966">Cell projection</keyword>
<dbReference type="InterPro" id="IPR012836">
    <property type="entry name" value="FlgF"/>
</dbReference>
<dbReference type="InterPro" id="IPR020013">
    <property type="entry name" value="Flagellar_FlgE/F/G"/>
</dbReference>
<keyword evidence="9" id="KW-1185">Reference proteome</keyword>
<proteinExistence type="inferred from homology"/>
<sequence>MKLDVLANNLANVNTTGFKEDQLTFDSFMTSPGPEQFPLPTDNFMGLRGPYDIPFPFSNPASNAYRMTYPVAFETEMTMTQGPLRQTGNPLDVAIEGDGFFAVQGPDGERRYTRDGAFEIDSLGQLVTKDGFPLLNAGGAPIVVGKGPVVIGEDGVVTSAGEQVGVLSRVGLPTEQLDKVGQNLYKAPQEYETNLDGARGGFHQGFLEDSNSNPIRSMTQMIETQRATEMYVKMIQSLDTLDEKAANQVGRLE</sequence>
<evidence type="ECO:0000313" key="9">
    <source>
        <dbReference type="Proteomes" id="UP000194003"/>
    </source>
</evidence>
<dbReference type="GO" id="GO:0030694">
    <property type="term" value="C:bacterial-type flagellum basal body, rod"/>
    <property type="evidence" value="ECO:0007669"/>
    <property type="project" value="UniProtKB-UniRule"/>
</dbReference>
<dbReference type="NCBIfam" id="TIGR03506">
    <property type="entry name" value="FlgEFG_subfam"/>
    <property type="match status" value="1"/>
</dbReference>
<evidence type="ECO:0000259" key="6">
    <source>
        <dbReference type="Pfam" id="PF06429"/>
    </source>
</evidence>
<dbReference type="Pfam" id="PF22692">
    <property type="entry name" value="LlgE_F_G_D1"/>
    <property type="match status" value="1"/>
</dbReference>
<evidence type="ECO:0000313" key="8">
    <source>
        <dbReference type="EMBL" id="OSM02392.1"/>
    </source>
</evidence>
<evidence type="ECO:0000256" key="2">
    <source>
        <dbReference type="ARBA" id="ARBA00009677"/>
    </source>
</evidence>
<comment type="caution">
    <text evidence="8">The sequence shown here is derived from an EMBL/GenBank/DDBJ whole genome shotgun (WGS) entry which is preliminary data.</text>
</comment>
<dbReference type="NCBIfam" id="TIGR02490">
    <property type="entry name" value="flgF"/>
    <property type="match status" value="1"/>
</dbReference>
<dbReference type="InterPro" id="IPR037925">
    <property type="entry name" value="FlgE/F/G-like"/>
</dbReference>
<protein>
    <recommendedName>
        <fullName evidence="4">Flagellar basal-body rod protein FlgF</fullName>
    </recommendedName>
</protein>
<dbReference type="STRING" id="1434232.MAIT1_02531"/>
<accession>A0A1Y2K358</accession>
<feature type="domain" description="Flagellar basal body rod protein N-terminal" evidence="5">
    <location>
        <begin position="2"/>
        <end position="19"/>
    </location>
</feature>
<dbReference type="AlphaFoldDB" id="A0A1Y2K358"/>
<evidence type="ECO:0000256" key="3">
    <source>
        <dbReference type="ARBA" id="ARBA00023143"/>
    </source>
</evidence>
<evidence type="ECO:0000259" key="5">
    <source>
        <dbReference type="Pfam" id="PF00460"/>
    </source>
</evidence>
<keyword evidence="3 4" id="KW-0975">Bacterial flagellum</keyword>
<name>A0A1Y2K358_9PROT</name>
<dbReference type="SUPFAM" id="SSF117143">
    <property type="entry name" value="Flagellar hook protein flgE"/>
    <property type="match status" value="1"/>
</dbReference>
<evidence type="ECO:0000256" key="1">
    <source>
        <dbReference type="ARBA" id="ARBA00004117"/>
    </source>
</evidence>
<evidence type="ECO:0000256" key="4">
    <source>
        <dbReference type="RuleBase" id="RU362116"/>
    </source>
</evidence>
<dbReference type="Pfam" id="PF06429">
    <property type="entry name" value="Flg_bbr_C"/>
    <property type="match status" value="1"/>
</dbReference>
<dbReference type="Pfam" id="PF00460">
    <property type="entry name" value="Flg_bb_rod"/>
    <property type="match status" value="1"/>
</dbReference>